<organism evidence="11 12">
    <name type="scientific">Fopius arisanus</name>
    <dbReference type="NCBI Taxonomy" id="64838"/>
    <lineage>
        <taxon>Eukaryota</taxon>
        <taxon>Metazoa</taxon>
        <taxon>Ecdysozoa</taxon>
        <taxon>Arthropoda</taxon>
        <taxon>Hexapoda</taxon>
        <taxon>Insecta</taxon>
        <taxon>Pterygota</taxon>
        <taxon>Neoptera</taxon>
        <taxon>Endopterygota</taxon>
        <taxon>Hymenoptera</taxon>
        <taxon>Apocrita</taxon>
        <taxon>Ichneumonoidea</taxon>
        <taxon>Braconidae</taxon>
        <taxon>Opiinae</taxon>
        <taxon>Fopius</taxon>
    </lineage>
</organism>
<keyword evidence="5" id="KW-0552">Olfaction</keyword>
<evidence type="ECO:0000256" key="10">
    <source>
        <dbReference type="SAM" id="Phobius"/>
    </source>
</evidence>
<evidence type="ECO:0000256" key="8">
    <source>
        <dbReference type="ARBA" id="ARBA00023170"/>
    </source>
</evidence>
<dbReference type="GeneID" id="105269222"/>
<dbReference type="Proteomes" id="UP000694866">
    <property type="component" value="Unplaced"/>
</dbReference>
<gene>
    <name evidence="12" type="primary">LOC105269222</name>
</gene>
<sequence>MKYIHQKRDGQYPIKCPLIYPGMYPWDTSEYGIAYQLHLISEILASEKENIRVVIKECIQQYEILLKCRDLINGIFGPVIFWMMGTNAIVLCALIFQLSQMWGLSTIQIISIVNYLIMKLTQTYLYTWSGTYLITQSEKYRQAIYHIDWLRERSIMPWIVIMLSQRSFYIKAFGFIISMDVFVMIFKTAISYFGLLKTMEQRV</sequence>
<dbReference type="InterPro" id="IPR004117">
    <property type="entry name" value="7tm6_olfct_rcpt"/>
</dbReference>
<accession>A0A9R1TDY6</accession>
<keyword evidence="6 10" id="KW-1133">Transmembrane helix</keyword>
<feature type="transmembrane region" description="Helical" evidence="10">
    <location>
        <begin position="75"/>
        <end position="96"/>
    </location>
</feature>
<keyword evidence="8" id="KW-0675">Receptor</keyword>
<keyword evidence="9" id="KW-0807">Transducer</keyword>
<name>A0A9R1TDY6_9HYME</name>
<reference evidence="12" key="1">
    <citation type="submission" date="2025-08" db="UniProtKB">
        <authorList>
            <consortium name="RefSeq"/>
        </authorList>
    </citation>
    <scope>IDENTIFICATION</scope>
    <source>
        <strain evidence="12">USDA-PBARC FA_bdor</strain>
        <tissue evidence="12">Whole organism</tissue>
    </source>
</reference>
<feature type="transmembrane region" description="Helical" evidence="10">
    <location>
        <begin position="102"/>
        <end position="118"/>
    </location>
</feature>
<dbReference type="AlphaFoldDB" id="A0A9R1TDY6"/>
<feature type="transmembrane region" description="Helical" evidence="10">
    <location>
        <begin position="172"/>
        <end position="195"/>
    </location>
</feature>
<proteinExistence type="predicted"/>
<evidence type="ECO:0000313" key="12">
    <source>
        <dbReference type="RefSeq" id="XP_011307600.1"/>
    </source>
</evidence>
<dbReference type="PANTHER" id="PTHR21137:SF35">
    <property type="entry name" value="ODORANT RECEPTOR 19A-RELATED"/>
    <property type="match status" value="1"/>
</dbReference>
<dbReference type="GO" id="GO:0004984">
    <property type="term" value="F:olfactory receptor activity"/>
    <property type="evidence" value="ECO:0007669"/>
    <property type="project" value="InterPro"/>
</dbReference>
<evidence type="ECO:0000256" key="9">
    <source>
        <dbReference type="ARBA" id="ARBA00023224"/>
    </source>
</evidence>
<dbReference type="GO" id="GO:0005549">
    <property type="term" value="F:odorant binding"/>
    <property type="evidence" value="ECO:0007669"/>
    <property type="project" value="InterPro"/>
</dbReference>
<dbReference type="RefSeq" id="XP_011307600.1">
    <property type="nucleotide sequence ID" value="XM_011309298.1"/>
</dbReference>
<dbReference type="OrthoDB" id="7548151at2759"/>
<evidence type="ECO:0000256" key="5">
    <source>
        <dbReference type="ARBA" id="ARBA00022725"/>
    </source>
</evidence>
<dbReference type="GO" id="GO:0005886">
    <property type="term" value="C:plasma membrane"/>
    <property type="evidence" value="ECO:0007669"/>
    <property type="project" value="UniProtKB-SubCell"/>
</dbReference>
<dbReference type="PANTHER" id="PTHR21137">
    <property type="entry name" value="ODORANT RECEPTOR"/>
    <property type="match status" value="1"/>
</dbReference>
<evidence type="ECO:0000256" key="4">
    <source>
        <dbReference type="ARBA" id="ARBA00022692"/>
    </source>
</evidence>
<protein>
    <submittedName>
        <fullName evidence="12">Uncharacterized protein</fullName>
    </submittedName>
</protein>
<evidence type="ECO:0000256" key="3">
    <source>
        <dbReference type="ARBA" id="ARBA00022606"/>
    </source>
</evidence>
<evidence type="ECO:0000256" key="7">
    <source>
        <dbReference type="ARBA" id="ARBA00023136"/>
    </source>
</evidence>
<evidence type="ECO:0000313" key="11">
    <source>
        <dbReference type="Proteomes" id="UP000694866"/>
    </source>
</evidence>
<dbReference type="GO" id="GO:0007165">
    <property type="term" value="P:signal transduction"/>
    <property type="evidence" value="ECO:0007669"/>
    <property type="project" value="UniProtKB-KW"/>
</dbReference>
<evidence type="ECO:0000256" key="1">
    <source>
        <dbReference type="ARBA" id="ARBA00004651"/>
    </source>
</evidence>
<dbReference type="KEGG" id="fas:105269222"/>
<evidence type="ECO:0000256" key="6">
    <source>
        <dbReference type="ARBA" id="ARBA00022989"/>
    </source>
</evidence>
<comment type="subcellular location">
    <subcellularLocation>
        <location evidence="1">Cell membrane</location>
        <topology evidence="1">Multi-pass membrane protein</topology>
    </subcellularLocation>
</comment>
<dbReference type="Pfam" id="PF02949">
    <property type="entry name" value="7tm_6"/>
    <property type="match status" value="1"/>
</dbReference>
<evidence type="ECO:0000256" key="2">
    <source>
        <dbReference type="ARBA" id="ARBA00022475"/>
    </source>
</evidence>
<keyword evidence="11" id="KW-1185">Reference proteome</keyword>
<keyword evidence="2" id="KW-1003">Cell membrane</keyword>
<keyword evidence="4 10" id="KW-0812">Transmembrane</keyword>
<keyword evidence="7 10" id="KW-0472">Membrane</keyword>
<keyword evidence="3" id="KW-0716">Sensory transduction</keyword>